<dbReference type="Proteomes" id="UP001319180">
    <property type="component" value="Unassembled WGS sequence"/>
</dbReference>
<organism evidence="7 8">
    <name type="scientific">Dawidia soli</name>
    <dbReference type="NCBI Taxonomy" id="2782352"/>
    <lineage>
        <taxon>Bacteria</taxon>
        <taxon>Pseudomonadati</taxon>
        <taxon>Bacteroidota</taxon>
        <taxon>Cytophagia</taxon>
        <taxon>Cytophagales</taxon>
        <taxon>Chryseotaleaceae</taxon>
        <taxon>Dawidia</taxon>
    </lineage>
</organism>
<evidence type="ECO:0000313" key="8">
    <source>
        <dbReference type="Proteomes" id="UP001319180"/>
    </source>
</evidence>
<evidence type="ECO:0000313" key="7">
    <source>
        <dbReference type="EMBL" id="MBT1689245.1"/>
    </source>
</evidence>
<feature type="transmembrane region" description="Helical" evidence="5">
    <location>
        <begin position="103"/>
        <end position="122"/>
    </location>
</feature>
<evidence type="ECO:0000256" key="1">
    <source>
        <dbReference type="ARBA" id="ARBA00004141"/>
    </source>
</evidence>
<feature type="transmembrane region" description="Helical" evidence="5">
    <location>
        <begin position="60"/>
        <end position="82"/>
    </location>
</feature>
<evidence type="ECO:0000256" key="4">
    <source>
        <dbReference type="ARBA" id="ARBA00023136"/>
    </source>
</evidence>
<evidence type="ECO:0000256" key="5">
    <source>
        <dbReference type="SAM" id="Phobius"/>
    </source>
</evidence>
<keyword evidence="8" id="KW-1185">Reference proteome</keyword>
<evidence type="ECO:0000259" key="6">
    <source>
        <dbReference type="Pfam" id="PF07291"/>
    </source>
</evidence>
<keyword evidence="2 5" id="KW-0812">Transmembrane</keyword>
<dbReference type="GO" id="GO:0016020">
    <property type="term" value="C:membrane"/>
    <property type="evidence" value="ECO:0007669"/>
    <property type="project" value="UniProtKB-SubCell"/>
</dbReference>
<dbReference type="GO" id="GO:0030416">
    <property type="term" value="P:methylamine metabolic process"/>
    <property type="evidence" value="ECO:0007669"/>
    <property type="project" value="InterPro"/>
</dbReference>
<dbReference type="AlphaFoldDB" id="A0AAP2DEH3"/>
<dbReference type="EMBL" id="JAHESC010000038">
    <property type="protein sequence ID" value="MBT1689245.1"/>
    <property type="molecule type" value="Genomic_DNA"/>
</dbReference>
<feature type="domain" description="Methylamine utilisation protein MauE" evidence="6">
    <location>
        <begin position="2"/>
        <end position="118"/>
    </location>
</feature>
<evidence type="ECO:0000256" key="3">
    <source>
        <dbReference type="ARBA" id="ARBA00022989"/>
    </source>
</evidence>
<accession>A0AAP2DEH3</accession>
<proteinExistence type="predicted"/>
<reference evidence="7 8" key="1">
    <citation type="submission" date="2021-05" db="EMBL/GenBank/DDBJ databases">
        <title>A Polyphasic approach of four new species of the genus Ohtaekwangia: Ohtaekwangia histidinii sp. nov., Ohtaekwangia cretensis sp. nov., Ohtaekwangia indiensis sp. nov., Ohtaekwangia reichenbachii sp. nov. from diverse environment.</title>
        <authorList>
            <person name="Octaviana S."/>
        </authorList>
    </citation>
    <scope>NUCLEOTIDE SEQUENCE [LARGE SCALE GENOMIC DNA]</scope>
    <source>
        <strain evidence="7 8">PWU37</strain>
    </source>
</reference>
<keyword evidence="3 5" id="KW-1133">Transmembrane helix</keyword>
<comment type="subcellular location">
    <subcellularLocation>
        <location evidence="1">Membrane</location>
        <topology evidence="1">Multi-pass membrane protein</topology>
    </subcellularLocation>
</comment>
<sequence>MVIILFTYAALSKLLEYDKFTVQLSQSPLLTAFAGTVAWAIPTLEIVLAAMISIPRWRLYGLYGSYTLMVIFTAYIIAITRFSEYIPCSCGGVLQKLGWTEHLIFNLFFVALCGIAIVLQVHKEHTPAAPPPTPQPAEG</sequence>
<protein>
    <recommendedName>
        <fullName evidence="6">Methylamine utilisation protein MauE domain-containing protein</fullName>
    </recommendedName>
</protein>
<dbReference type="Pfam" id="PF07291">
    <property type="entry name" value="MauE"/>
    <property type="match status" value="1"/>
</dbReference>
<evidence type="ECO:0000256" key="2">
    <source>
        <dbReference type="ARBA" id="ARBA00022692"/>
    </source>
</evidence>
<dbReference type="InterPro" id="IPR009908">
    <property type="entry name" value="Methylamine_util_MauE"/>
</dbReference>
<keyword evidence="4 5" id="KW-0472">Membrane</keyword>
<feature type="transmembrane region" description="Helical" evidence="5">
    <location>
        <begin position="29"/>
        <end position="54"/>
    </location>
</feature>
<gene>
    <name evidence="7" type="ORF">KK078_21950</name>
</gene>
<comment type="caution">
    <text evidence="7">The sequence shown here is derived from an EMBL/GenBank/DDBJ whole genome shotgun (WGS) entry which is preliminary data.</text>
</comment>
<name>A0AAP2DEH3_9BACT</name>